<gene>
    <name evidence="2" type="ORF">LTR09_005284</name>
</gene>
<accession>A0AAJ0DP35</accession>
<organism evidence="2 3">
    <name type="scientific">Extremus antarcticus</name>
    <dbReference type="NCBI Taxonomy" id="702011"/>
    <lineage>
        <taxon>Eukaryota</taxon>
        <taxon>Fungi</taxon>
        <taxon>Dikarya</taxon>
        <taxon>Ascomycota</taxon>
        <taxon>Pezizomycotina</taxon>
        <taxon>Dothideomycetes</taxon>
        <taxon>Dothideomycetidae</taxon>
        <taxon>Mycosphaerellales</taxon>
        <taxon>Extremaceae</taxon>
        <taxon>Extremus</taxon>
    </lineage>
</organism>
<feature type="region of interest" description="Disordered" evidence="1">
    <location>
        <begin position="145"/>
        <end position="190"/>
    </location>
</feature>
<proteinExistence type="predicted"/>
<reference evidence="2" key="1">
    <citation type="submission" date="2023-04" db="EMBL/GenBank/DDBJ databases">
        <title>Black Yeasts Isolated from many extreme environments.</title>
        <authorList>
            <person name="Coleine C."/>
            <person name="Stajich J.E."/>
            <person name="Selbmann L."/>
        </authorList>
    </citation>
    <scope>NUCLEOTIDE SEQUENCE</scope>
    <source>
        <strain evidence="2">CCFEE 5312</strain>
    </source>
</reference>
<name>A0AAJ0DP35_9PEZI</name>
<sequence>MDNLSRQSSRIPLVVEDTNSLTSFPDLSATVSNQEYEPAIEPLHGLLDRAGPSMFDENSSIDANDPQTLSAAPNAVLKNLIDHHGAVELVKRLSTILAERDAHITALTHLAEEYKVPRQRISEAAVRAKQAERRRLSLVTASEDLAPSSAAVSTASNSGESRFSKSTQEMPPPSKSLTKLFGGTVRKPKA</sequence>
<evidence type="ECO:0000313" key="3">
    <source>
        <dbReference type="Proteomes" id="UP001271007"/>
    </source>
</evidence>
<dbReference type="EMBL" id="JAWDJX010000015">
    <property type="protein sequence ID" value="KAK3053540.1"/>
    <property type="molecule type" value="Genomic_DNA"/>
</dbReference>
<evidence type="ECO:0000256" key="1">
    <source>
        <dbReference type="SAM" id="MobiDB-lite"/>
    </source>
</evidence>
<comment type="caution">
    <text evidence="2">The sequence shown here is derived from an EMBL/GenBank/DDBJ whole genome shotgun (WGS) entry which is preliminary data.</text>
</comment>
<feature type="compositionally biased region" description="Polar residues" evidence="1">
    <location>
        <begin position="150"/>
        <end position="169"/>
    </location>
</feature>
<evidence type="ECO:0000313" key="2">
    <source>
        <dbReference type="EMBL" id="KAK3053540.1"/>
    </source>
</evidence>
<keyword evidence="3" id="KW-1185">Reference proteome</keyword>
<dbReference type="Proteomes" id="UP001271007">
    <property type="component" value="Unassembled WGS sequence"/>
</dbReference>
<dbReference type="AlphaFoldDB" id="A0AAJ0DP35"/>
<protein>
    <submittedName>
        <fullName evidence="2">Uncharacterized protein</fullName>
    </submittedName>
</protein>